<accession>A0A8A4TS66</accession>
<dbReference type="InterPro" id="IPR016181">
    <property type="entry name" value="Acyl_CoA_acyltransferase"/>
</dbReference>
<gene>
    <name evidence="2" type="ORF">J3U87_05315</name>
</gene>
<feature type="domain" description="N-acetyltransferase" evidence="1">
    <location>
        <begin position="16"/>
        <end position="176"/>
    </location>
</feature>
<proteinExistence type="predicted"/>
<evidence type="ECO:0000313" key="2">
    <source>
        <dbReference type="EMBL" id="QTD51871.1"/>
    </source>
</evidence>
<dbReference type="GO" id="GO:0016747">
    <property type="term" value="F:acyltransferase activity, transferring groups other than amino-acyl groups"/>
    <property type="evidence" value="ECO:0007669"/>
    <property type="project" value="InterPro"/>
</dbReference>
<dbReference type="AlphaFoldDB" id="A0A8A4TS66"/>
<dbReference type="RefSeq" id="WP_237381989.1">
    <property type="nucleotide sequence ID" value="NZ_CP071793.1"/>
</dbReference>
<dbReference type="Gene3D" id="3.40.630.30">
    <property type="match status" value="1"/>
</dbReference>
<keyword evidence="3" id="KW-1185">Reference proteome</keyword>
<dbReference type="Pfam" id="PF13302">
    <property type="entry name" value="Acetyltransf_3"/>
    <property type="match status" value="1"/>
</dbReference>
<reference evidence="2" key="1">
    <citation type="submission" date="2021-03" db="EMBL/GenBank/DDBJ databases">
        <title>Acanthopleuribacteraceae sp. M133.</title>
        <authorList>
            <person name="Wang G."/>
        </authorList>
    </citation>
    <scope>NUCLEOTIDE SEQUENCE</scope>
    <source>
        <strain evidence="2">M133</strain>
    </source>
</reference>
<dbReference type="PANTHER" id="PTHR43792:SF1">
    <property type="entry name" value="N-ACETYLTRANSFERASE DOMAIN-CONTAINING PROTEIN"/>
    <property type="match status" value="1"/>
</dbReference>
<sequence>MATADTAAYFVTTDRLGFRFWTEADLDLARGLWGDPRVTEFITASGRLSDAEIQARLDAEILCGQTHGIQYWPIFLRETGAHLGCCGLRPYKPQPYILEIGFHIRSAHWRRGYAGEAARAVMHHAFANLGAAGLFAGHNPRNAGSRLLLEKLGFAYTHEELYPPTGLMHPSYLLER</sequence>
<dbReference type="EMBL" id="CP071793">
    <property type="protein sequence ID" value="QTD51871.1"/>
    <property type="molecule type" value="Genomic_DNA"/>
</dbReference>
<organism evidence="2 3">
    <name type="scientific">Sulfidibacter corallicola</name>
    <dbReference type="NCBI Taxonomy" id="2818388"/>
    <lineage>
        <taxon>Bacteria</taxon>
        <taxon>Pseudomonadati</taxon>
        <taxon>Acidobacteriota</taxon>
        <taxon>Holophagae</taxon>
        <taxon>Acanthopleuribacterales</taxon>
        <taxon>Acanthopleuribacteraceae</taxon>
        <taxon>Sulfidibacter</taxon>
    </lineage>
</organism>
<dbReference type="InterPro" id="IPR051531">
    <property type="entry name" value="N-acetyltransferase"/>
</dbReference>
<dbReference type="Proteomes" id="UP000663929">
    <property type="component" value="Chromosome"/>
</dbReference>
<evidence type="ECO:0000313" key="3">
    <source>
        <dbReference type="Proteomes" id="UP000663929"/>
    </source>
</evidence>
<protein>
    <submittedName>
        <fullName evidence="2">GNAT family N-acetyltransferase</fullName>
    </submittedName>
</protein>
<dbReference type="KEGG" id="scor:J3U87_05315"/>
<dbReference type="SUPFAM" id="SSF55729">
    <property type="entry name" value="Acyl-CoA N-acyltransferases (Nat)"/>
    <property type="match status" value="1"/>
</dbReference>
<dbReference type="InterPro" id="IPR000182">
    <property type="entry name" value="GNAT_dom"/>
</dbReference>
<dbReference type="PANTHER" id="PTHR43792">
    <property type="entry name" value="GNAT FAMILY, PUTATIVE (AFU_ORTHOLOGUE AFUA_3G00765)-RELATED-RELATED"/>
    <property type="match status" value="1"/>
</dbReference>
<dbReference type="PROSITE" id="PS51186">
    <property type="entry name" value="GNAT"/>
    <property type="match status" value="1"/>
</dbReference>
<name>A0A8A4TS66_SULCO</name>
<evidence type="ECO:0000259" key="1">
    <source>
        <dbReference type="PROSITE" id="PS51186"/>
    </source>
</evidence>